<keyword evidence="2" id="KW-1133">Transmembrane helix</keyword>
<evidence type="ECO:0000256" key="2">
    <source>
        <dbReference type="SAM" id="Phobius"/>
    </source>
</evidence>
<feature type="transmembrane region" description="Helical" evidence="2">
    <location>
        <begin position="128"/>
        <end position="153"/>
    </location>
</feature>
<accession>A0A835XSL6</accession>
<keyword evidence="2" id="KW-0472">Membrane</keyword>
<protein>
    <submittedName>
        <fullName evidence="3">Uncharacterized protein</fullName>
    </submittedName>
</protein>
<name>A0A835XSL6_9CHLO</name>
<proteinExistence type="predicted"/>
<evidence type="ECO:0000256" key="1">
    <source>
        <dbReference type="SAM" id="MobiDB-lite"/>
    </source>
</evidence>
<keyword evidence="4" id="KW-1185">Reference proteome</keyword>
<keyword evidence="2" id="KW-0812">Transmembrane</keyword>
<reference evidence="3" key="1">
    <citation type="journal article" date="2020" name="bioRxiv">
        <title>Comparative genomics of Chlamydomonas.</title>
        <authorList>
            <person name="Craig R.J."/>
            <person name="Hasan A.R."/>
            <person name="Ness R.W."/>
            <person name="Keightley P.D."/>
        </authorList>
    </citation>
    <scope>NUCLEOTIDE SEQUENCE</scope>
    <source>
        <strain evidence="3">CCAP 11/70</strain>
    </source>
</reference>
<sequence>MVHDRFWSEVTEVAVTAISAATVAASLYLMWRAPIACGSSDHDELMPVGMSTNGDGDYLSVRPLVRLARSPWVTLYDGGRCSGCGSALLEAPMLPLLAGAGPGGRPLLLLAPEAAYAAKDEVEATVTLLSLVVLLAVAASLPRTLISVPPAVAAKRRERRAQRAAPPPPPPQHVERLLW</sequence>
<dbReference type="Proteomes" id="UP000612055">
    <property type="component" value="Unassembled WGS sequence"/>
</dbReference>
<comment type="caution">
    <text evidence="3">The sequence shown here is derived from an EMBL/GenBank/DDBJ whole genome shotgun (WGS) entry which is preliminary data.</text>
</comment>
<feature type="region of interest" description="Disordered" evidence="1">
    <location>
        <begin position="157"/>
        <end position="179"/>
    </location>
</feature>
<feature type="transmembrane region" description="Helical" evidence="2">
    <location>
        <begin position="12"/>
        <end position="31"/>
    </location>
</feature>
<dbReference type="AlphaFoldDB" id="A0A835XSL6"/>
<evidence type="ECO:0000313" key="3">
    <source>
        <dbReference type="EMBL" id="KAG2486170.1"/>
    </source>
</evidence>
<organism evidence="3 4">
    <name type="scientific">Edaphochlamys debaryana</name>
    <dbReference type="NCBI Taxonomy" id="47281"/>
    <lineage>
        <taxon>Eukaryota</taxon>
        <taxon>Viridiplantae</taxon>
        <taxon>Chlorophyta</taxon>
        <taxon>core chlorophytes</taxon>
        <taxon>Chlorophyceae</taxon>
        <taxon>CS clade</taxon>
        <taxon>Chlamydomonadales</taxon>
        <taxon>Chlamydomonadales incertae sedis</taxon>
        <taxon>Edaphochlamys</taxon>
    </lineage>
</organism>
<evidence type="ECO:0000313" key="4">
    <source>
        <dbReference type="Proteomes" id="UP000612055"/>
    </source>
</evidence>
<gene>
    <name evidence="3" type="ORF">HYH03_015134</name>
</gene>
<dbReference type="EMBL" id="JAEHOE010000116">
    <property type="protein sequence ID" value="KAG2486170.1"/>
    <property type="molecule type" value="Genomic_DNA"/>
</dbReference>